<keyword evidence="8" id="KW-1185">Reference proteome</keyword>
<dbReference type="GO" id="GO:0009379">
    <property type="term" value="C:Holliday junction helicase complex"/>
    <property type="evidence" value="ECO:0007669"/>
    <property type="project" value="InterPro"/>
</dbReference>
<dbReference type="Gene3D" id="1.10.579.10">
    <property type="entry name" value="DNA Cyclobutane Dipyrimidine Photolyase, subunit A, domain 3"/>
    <property type="match status" value="1"/>
</dbReference>
<feature type="site" description="Electron transfer via tryptophanyl radical" evidence="5">
    <location>
        <position position="438"/>
    </location>
</feature>
<name>A0AA36I0N1_9DINO</name>
<comment type="similarity">
    <text evidence="1">Belongs to the DNA photolyase class-1 family.</text>
</comment>
<feature type="binding site" evidence="4">
    <location>
        <begin position="451"/>
        <end position="453"/>
    </location>
    <ligand>
        <name>FAD</name>
        <dbReference type="ChEBI" id="CHEBI:57692"/>
    </ligand>
</feature>
<evidence type="ECO:0000256" key="2">
    <source>
        <dbReference type="ARBA" id="ARBA00022630"/>
    </source>
</evidence>
<dbReference type="CDD" id="cd14332">
    <property type="entry name" value="UBA_RuvA_C"/>
    <property type="match status" value="1"/>
</dbReference>
<evidence type="ECO:0000313" key="7">
    <source>
        <dbReference type="EMBL" id="CAJ1378860.1"/>
    </source>
</evidence>
<sequence length="634" mass="71502">MALAPAWKKPRVAGPVVWWLRNDLRLEDNPVARAAVAEALTDQRPLLPIFIFDPRFLDRSPYGRVTDPDFKKSISTRKPVDFGSRKTNALRARFWLQCVRCISNALSASGSRLLVCHGKPEEVLASLPTGSLVLCQSEPVSPEQTDVEDGVAAALADKHGEIWRKWGAMSLYHRKDLPFRVGEAPGNYTELALTLGWEDLWRSPGRTPGATPIRSPVAAPQRLPQAPDVELPGIMPAAVLADDREALKMLGYSPEEVEEAMVQKLPAGGEVAARDWLEKWLREEGEPKDLVEPVLWDLPTGGVTKGHDALQWANLARPDGWLRVSHYMAVGCISAREILARAEESPNYNGVAHRLLWRELHRFNAIRWGRRLFWLQGPGRVERPWSWDTAAVEAWKAGRTGVPYVDACMRELQQTGWLAYKGRKTVGFYFVFILGLDWRIGAFHFEEVLLDYDVAMNYGNWVVVAEVDKSNRGAHGFKSVEDLAAWKKEEFEWKLSAEKKNDAAGEYLRRWLPELSKVDAAHIHEPWKMSAELASRCGCELGRDYPHPLGGPFNLREENEDTERRMHPNDSSGALYTYKQFVDFALSKGYPASFGKKCWEQAQLSSSCSLQEQVTQLQGQLEAAEQQLRTLRGT</sequence>
<dbReference type="GO" id="GO:0006281">
    <property type="term" value="P:DNA repair"/>
    <property type="evidence" value="ECO:0007669"/>
    <property type="project" value="InterPro"/>
</dbReference>
<dbReference type="PANTHER" id="PTHR11455">
    <property type="entry name" value="CRYPTOCHROME"/>
    <property type="match status" value="1"/>
</dbReference>
<dbReference type="Pfam" id="PF03441">
    <property type="entry name" value="FAD_binding_7"/>
    <property type="match status" value="1"/>
</dbReference>
<evidence type="ECO:0000313" key="8">
    <source>
        <dbReference type="Proteomes" id="UP001178507"/>
    </source>
</evidence>
<dbReference type="Pfam" id="PF00875">
    <property type="entry name" value="DNA_photolyase"/>
    <property type="match status" value="1"/>
</dbReference>
<dbReference type="InterPro" id="IPR014729">
    <property type="entry name" value="Rossmann-like_a/b/a_fold"/>
</dbReference>
<dbReference type="InterPro" id="IPR011114">
    <property type="entry name" value="RuvA_C"/>
</dbReference>
<dbReference type="GO" id="GO:0006310">
    <property type="term" value="P:DNA recombination"/>
    <property type="evidence" value="ECO:0007669"/>
    <property type="project" value="InterPro"/>
</dbReference>
<dbReference type="InterPro" id="IPR005101">
    <property type="entry name" value="Cryptochr/Photolyase_FAD-bd"/>
</dbReference>
<keyword evidence="3 4" id="KW-0274">FAD</keyword>
<dbReference type="SUPFAM" id="SSF48173">
    <property type="entry name" value="Cryptochrome/photolyase FAD-binding domain"/>
    <property type="match status" value="1"/>
</dbReference>
<dbReference type="GO" id="GO:0003677">
    <property type="term" value="F:DNA binding"/>
    <property type="evidence" value="ECO:0007669"/>
    <property type="project" value="TreeGrafter"/>
</dbReference>
<organism evidence="7 8">
    <name type="scientific">Effrenium voratum</name>
    <dbReference type="NCBI Taxonomy" id="2562239"/>
    <lineage>
        <taxon>Eukaryota</taxon>
        <taxon>Sar</taxon>
        <taxon>Alveolata</taxon>
        <taxon>Dinophyceae</taxon>
        <taxon>Suessiales</taxon>
        <taxon>Symbiodiniaceae</taxon>
        <taxon>Effrenium</taxon>
    </lineage>
</organism>
<dbReference type="GO" id="GO:0009378">
    <property type="term" value="F:four-way junction helicase activity"/>
    <property type="evidence" value="ECO:0007669"/>
    <property type="project" value="InterPro"/>
</dbReference>
<dbReference type="Proteomes" id="UP001178507">
    <property type="component" value="Unassembled WGS sequence"/>
</dbReference>
<comment type="caution">
    <text evidence="7">The sequence shown here is derived from an EMBL/GenBank/DDBJ whole genome shotgun (WGS) entry which is preliminary data.</text>
</comment>
<keyword evidence="2 4" id="KW-0285">Flavoprotein</keyword>
<dbReference type="EMBL" id="CAUJNA010000574">
    <property type="protein sequence ID" value="CAJ1378860.1"/>
    <property type="molecule type" value="Genomic_DNA"/>
</dbReference>
<evidence type="ECO:0000256" key="5">
    <source>
        <dbReference type="PIRSR" id="PIRSR602081-2"/>
    </source>
</evidence>
<dbReference type="InterPro" id="IPR036134">
    <property type="entry name" value="Crypto/Photolyase_FAD-like_sf"/>
</dbReference>
<dbReference type="InterPro" id="IPR002081">
    <property type="entry name" value="Cryptochrome/DNA_photolyase_1"/>
</dbReference>
<dbReference type="GO" id="GO:0003904">
    <property type="term" value="F:deoxyribodipyrimidine photo-lyase activity"/>
    <property type="evidence" value="ECO:0007669"/>
    <property type="project" value="TreeGrafter"/>
</dbReference>
<feature type="site" description="Electron transfer via tryptophanyl radical" evidence="5">
    <location>
        <position position="385"/>
    </location>
</feature>
<evidence type="ECO:0000256" key="4">
    <source>
        <dbReference type="PIRSR" id="PIRSR602081-1"/>
    </source>
</evidence>
<dbReference type="InterPro" id="IPR036155">
    <property type="entry name" value="Crypto/Photolyase_N_sf"/>
</dbReference>
<protein>
    <recommendedName>
        <fullName evidence="6">Photolyase/cryptochrome alpha/beta domain-containing protein</fullName>
    </recommendedName>
</protein>
<dbReference type="Gene3D" id="3.40.50.620">
    <property type="entry name" value="HUPs"/>
    <property type="match status" value="1"/>
</dbReference>
<feature type="domain" description="Photolyase/cryptochrome alpha/beta" evidence="6">
    <location>
        <begin position="14"/>
        <end position="171"/>
    </location>
</feature>
<dbReference type="AlphaFoldDB" id="A0AA36I0N1"/>
<dbReference type="GO" id="GO:0005524">
    <property type="term" value="F:ATP binding"/>
    <property type="evidence" value="ECO:0007669"/>
    <property type="project" value="InterPro"/>
</dbReference>
<proteinExistence type="inferred from homology"/>
<reference evidence="7" key="1">
    <citation type="submission" date="2023-08" db="EMBL/GenBank/DDBJ databases">
        <authorList>
            <person name="Chen Y."/>
            <person name="Shah S."/>
            <person name="Dougan E. K."/>
            <person name="Thang M."/>
            <person name="Chan C."/>
        </authorList>
    </citation>
    <scope>NUCLEOTIDE SEQUENCE</scope>
</reference>
<dbReference type="SUPFAM" id="SSF52425">
    <property type="entry name" value="Cryptochrome/photolyase, N-terminal domain"/>
    <property type="match status" value="1"/>
</dbReference>
<evidence type="ECO:0000259" key="6">
    <source>
        <dbReference type="PROSITE" id="PS51645"/>
    </source>
</evidence>
<gene>
    <name evidence="7" type="ORF">EVOR1521_LOCUS7257</name>
</gene>
<evidence type="ECO:0000256" key="1">
    <source>
        <dbReference type="ARBA" id="ARBA00005862"/>
    </source>
</evidence>
<comment type="cofactor">
    <cofactor evidence="4">
        <name>FAD</name>
        <dbReference type="ChEBI" id="CHEBI:57692"/>
    </cofactor>
    <text evidence="4">Binds 1 FAD per subunit.</text>
</comment>
<accession>A0AA36I0N1</accession>
<dbReference type="Gene3D" id="1.25.40.80">
    <property type="match status" value="1"/>
</dbReference>
<dbReference type="GO" id="GO:0071949">
    <property type="term" value="F:FAD binding"/>
    <property type="evidence" value="ECO:0007669"/>
    <property type="project" value="TreeGrafter"/>
</dbReference>
<evidence type="ECO:0000256" key="3">
    <source>
        <dbReference type="ARBA" id="ARBA00022827"/>
    </source>
</evidence>
<dbReference type="PROSITE" id="PS51645">
    <property type="entry name" value="PHR_CRY_ALPHA_BETA"/>
    <property type="match status" value="1"/>
</dbReference>
<feature type="site" description="Electron transfer via tryptophanyl radical" evidence="5">
    <location>
        <position position="461"/>
    </location>
</feature>
<dbReference type="InterPro" id="IPR006050">
    <property type="entry name" value="DNA_photolyase_N"/>
</dbReference>